<dbReference type="OrthoDB" id="5911135at2759"/>
<dbReference type="InterPro" id="IPR021109">
    <property type="entry name" value="Peptidase_aspartic_dom_sf"/>
</dbReference>
<gene>
    <name evidence="1" type="ORF">BXYJ_LOCUS8334</name>
</gene>
<organism evidence="1 2">
    <name type="scientific">Bursaphelenchus xylophilus</name>
    <name type="common">Pinewood nematode worm</name>
    <name type="synonym">Aphelenchoides xylophilus</name>
    <dbReference type="NCBI Taxonomy" id="6326"/>
    <lineage>
        <taxon>Eukaryota</taxon>
        <taxon>Metazoa</taxon>
        <taxon>Ecdysozoa</taxon>
        <taxon>Nematoda</taxon>
        <taxon>Chromadorea</taxon>
        <taxon>Rhabditida</taxon>
        <taxon>Tylenchina</taxon>
        <taxon>Tylenchomorpha</taxon>
        <taxon>Aphelenchoidea</taxon>
        <taxon>Aphelenchoididae</taxon>
        <taxon>Bursaphelenchus</taxon>
    </lineage>
</organism>
<protein>
    <submittedName>
        <fullName evidence="1">(pine wood nematode) hypothetical protein</fullName>
    </submittedName>
</protein>
<dbReference type="EMBL" id="CAJFCV020000004">
    <property type="protein sequence ID" value="CAG9114024.1"/>
    <property type="molecule type" value="Genomic_DNA"/>
</dbReference>
<dbReference type="SUPFAM" id="SSF50630">
    <property type="entry name" value="Acid proteases"/>
    <property type="match status" value="1"/>
</dbReference>
<sequence length="257" mass="29646">MLIDGGCNGTDSECKKYCNDPTWGRLYCSAKCRGFSKMWREQCLWGPQVSYNHNSTAFTLTNKFWERKDAAGFWATDEMHIRFNGSSQKLGIAAIALRTMYHVRSEESRFGTIGLSRDPHLKTFVTLLKESGLIDYRVLTIDYSPEWYAYFHFGIHSADGCDRHVKTVTALGGSVWMFDAKGVALLDYQSTHNFRIMLTEGFSSWIPRTLLLQFIQSGALALNQDFGMNNFYTLNLSHDFFNHHFEYKVERRLQTFA</sequence>
<evidence type="ECO:0000313" key="1">
    <source>
        <dbReference type="EMBL" id="CAD5225018.1"/>
    </source>
</evidence>
<dbReference type="Proteomes" id="UP000659654">
    <property type="component" value="Unassembled WGS sequence"/>
</dbReference>
<dbReference type="EMBL" id="CAJFDI010000004">
    <property type="protein sequence ID" value="CAD5225018.1"/>
    <property type="molecule type" value="Genomic_DNA"/>
</dbReference>
<dbReference type="AlphaFoldDB" id="A0A811LA51"/>
<accession>A0A811LA51</accession>
<evidence type="ECO:0000313" key="2">
    <source>
        <dbReference type="Proteomes" id="UP000659654"/>
    </source>
</evidence>
<reference evidence="1" key="1">
    <citation type="submission" date="2020-09" db="EMBL/GenBank/DDBJ databases">
        <authorList>
            <person name="Kikuchi T."/>
        </authorList>
    </citation>
    <scope>NUCLEOTIDE SEQUENCE</scope>
    <source>
        <strain evidence="1">Ka4C1</strain>
    </source>
</reference>
<comment type="caution">
    <text evidence="1">The sequence shown here is derived from an EMBL/GenBank/DDBJ whole genome shotgun (WGS) entry which is preliminary data.</text>
</comment>
<keyword evidence="2" id="KW-1185">Reference proteome</keyword>
<proteinExistence type="predicted"/>
<dbReference type="Proteomes" id="UP000582659">
    <property type="component" value="Unassembled WGS sequence"/>
</dbReference>
<name>A0A811LA51_BURXY</name>